<feature type="chain" id="PRO_5043809712" description="Secreted protein" evidence="1">
    <location>
        <begin position="19"/>
        <end position="131"/>
    </location>
</feature>
<keyword evidence="1" id="KW-0732">Signal</keyword>
<sequence>MCAVCAVRLLCVHAWVLGRGVRVTEERNHSHEECSCAFSAANSAHAAAVRCMIAGGGALQWLHSAALLTEGCYQCSPTPVPRTSAGPWINRHRAAQELQLHFTVAGGRGAEHCALPSGPRKNYPTFTGPRR</sequence>
<organism evidence="2 3">
    <name type="scientific">Pleurodeles waltl</name>
    <name type="common">Iberian ribbed newt</name>
    <dbReference type="NCBI Taxonomy" id="8319"/>
    <lineage>
        <taxon>Eukaryota</taxon>
        <taxon>Metazoa</taxon>
        <taxon>Chordata</taxon>
        <taxon>Craniata</taxon>
        <taxon>Vertebrata</taxon>
        <taxon>Euteleostomi</taxon>
        <taxon>Amphibia</taxon>
        <taxon>Batrachia</taxon>
        <taxon>Caudata</taxon>
        <taxon>Salamandroidea</taxon>
        <taxon>Salamandridae</taxon>
        <taxon>Pleurodelinae</taxon>
        <taxon>Pleurodeles</taxon>
    </lineage>
</organism>
<feature type="signal peptide" evidence="1">
    <location>
        <begin position="1"/>
        <end position="18"/>
    </location>
</feature>
<protein>
    <recommendedName>
        <fullName evidence="4">Secreted protein</fullName>
    </recommendedName>
</protein>
<evidence type="ECO:0008006" key="4">
    <source>
        <dbReference type="Google" id="ProtNLM"/>
    </source>
</evidence>
<keyword evidence="3" id="KW-1185">Reference proteome</keyword>
<dbReference type="EMBL" id="JANPWB010000010">
    <property type="protein sequence ID" value="KAJ1140537.1"/>
    <property type="molecule type" value="Genomic_DNA"/>
</dbReference>
<name>A0AAV7QMD6_PLEWA</name>
<proteinExistence type="predicted"/>
<reference evidence="2" key="1">
    <citation type="journal article" date="2022" name="bioRxiv">
        <title>Sequencing and chromosome-scale assembly of the giantPleurodeles waltlgenome.</title>
        <authorList>
            <person name="Brown T."/>
            <person name="Elewa A."/>
            <person name="Iarovenko S."/>
            <person name="Subramanian E."/>
            <person name="Araus A.J."/>
            <person name="Petzold A."/>
            <person name="Susuki M."/>
            <person name="Suzuki K.-i.T."/>
            <person name="Hayashi T."/>
            <person name="Toyoda A."/>
            <person name="Oliveira C."/>
            <person name="Osipova E."/>
            <person name="Leigh N.D."/>
            <person name="Simon A."/>
            <person name="Yun M.H."/>
        </authorList>
    </citation>
    <scope>NUCLEOTIDE SEQUENCE</scope>
    <source>
        <strain evidence="2">20211129_DDA</strain>
        <tissue evidence="2">Liver</tissue>
    </source>
</reference>
<comment type="caution">
    <text evidence="2">The sequence shown here is derived from an EMBL/GenBank/DDBJ whole genome shotgun (WGS) entry which is preliminary data.</text>
</comment>
<evidence type="ECO:0000313" key="2">
    <source>
        <dbReference type="EMBL" id="KAJ1140537.1"/>
    </source>
</evidence>
<evidence type="ECO:0000313" key="3">
    <source>
        <dbReference type="Proteomes" id="UP001066276"/>
    </source>
</evidence>
<dbReference type="Proteomes" id="UP001066276">
    <property type="component" value="Chromosome 6"/>
</dbReference>
<gene>
    <name evidence="2" type="ORF">NDU88_006887</name>
</gene>
<accession>A0AAV7QMD6</accession>
<evidence type="ECO:0000256" key="1">
    <source>
        <dbReference type="SAM" id="SignalP"/>
    </source>
</evidence>
<dbReference type="AlphaFoldDB" id="A0AAV7QMD6"/>